<evidence type="ECO:0000313" key="2">
    <source>
        <dbReference type="Proteomes" id="UP001652264"/>
    </source>
</evidence>
<reference evidence="1 2" key="1">
    <citation type="submission" date="2022-08" db="EMBL/GenBank/DDBJ databases">
        <title>Taxonomy of Curtobacterium flaccumfaciens.</title>
        <authorList>
            <person name="Osdaghi E."/>
            <person name="Taghavi S.M."/>
            <person name="Hamidizade M."/>
            <person name="Abachi H."/>
            <person name="Fazliarab A."/>
            <person name="Baeyen S."/>
            <person name="Portier P."/>
            <person name="Van Vaerenbergh J."/>
            <person name="Jacques M.-A."/>
        </authorList>
    </citation>
    <scope>NUCLEOTIDE SEQUENCE [LARGE SCALE GENOMIC DNA]</scope>
    <source>
        <strain evidence="1 2">LMG8786T</strain>
    </source>
</reference>
<dbReference type="EMBL" id="JANVAD010000008">
    <property type="protein sequence ID" value="MCS6523846.1"/>
    <property type="molecule type" value="Genomic_DNA"/>
</dbReference>
<name>A0ABT2HKS6_9MICO</name>
<evidence type="ECO:0000313" key="1">
    <source>
        <dbReference type="EMBL" id="MCS6523846.1"/>
    </source>
</evidence>
<proteinExistence type="predicted"/>
<comment type="caution">
    <text evidence="1">The sequence shown here is derived from an EMBL/GenBank/DDBJ whole genome shotgun (WGS) entry which is preliminary data.</text>
</comment>
<protein>
    <submittedName>
        <fullName evidence="1">Uncharacterized protein</fullName>
    </submittedName>
</protein>
<sequence length="156" mass="17179">MEIPFSLPLDGDGFLRRACPNCSGEFAWHSGPANAEAENQPSASQYYCPYCGAPADVDDWMTEEQKEHIQAIGMNAVMNEVNEQFDDLFRPMNSKFLKVTRTGSFNVPDAPLPLTERDDSEASTVVLSPCHSWEPVKVHNTAAPLHCLICGAAYSL</sequence>
<keyword evidence="2" id="KW-1185">Reference proteome</keyword>
<gene>
    <name evidence="1" type="ORF">NYQ28_14855</name>
</gene>
<dbReference type="RefSeq" id="WP_141859586.1">
    <property type="nucleotide sequence ID" value="NZ_BMNV01000010.1"/>
</dbReference>
<organism evidence="1 2">
    <name type="scientific">Curtobacterium citreum</name>
    <dbReference type="NCBI Taxonomy" id="2036"/>
    <lineage>
        <taxon>Bacteria</taxon>
        <taxon>Bacillati</taxon>
        <taxon>Actinomycetota</taxon>
        <taxon>Actinomycetes</taxon>
        <taxon>Micrococcales</taxon>
        <taxon>Microbacteriaceae</taxon>
        <taxon>Curtobacterium</taxon>
    </lineage>
</organism>
<dbReference type="GeneID" id="95322459"/>
<dbReference type="Proteomes" id="UP001652264">
    <property type="component" value="Unassembled WGS sequence"/>
</dbReference>
<accession>A0ABT2HKS6</accession>